<dbReference type="AlphaFoldDB" id="A0A5B8CKB6"/>
<dbReference type="RefSeq" id="WP_061939020.1">
    <property type="nucleotide sequence ID" value="NZ_CP041016.1"/>
</dbReference>
<keyword evidence="1" id="KW-1133">Transmembrane helix</keyword>
<accession>A0A5B8CKB6</accession>
<dbReference type="KEGG" id="sufl:FIL70_17085"/>
<name>A0A5B8CKB6_SPHSA</name>
<evidence type="ECO:0000256" key="1">
    <source>
        <dbReference type="SAM" id="Phobius"/>
    </source>
</evidence>
<gene>
    <name evidence="2" type="ORF">FIL70_17085</name>
</gene>
<dbReference type="Proteomes" id="UP000311469">
    <property type="component" value="Chromosome cSF1"/>
</dbReference>
<keyword evidence="1" id="KW-0812">Transmembrane</keyword>
<keyword evidence="1" id="KW-0472">Membrane</keyword>
<protein>
    <submittedName>
        <fullName evidence="2">Uncharacterized protein</fullName>
    </submittedName>
</protein>
<reference evidence="2 3" key="1">
    <citation type="submission" date="2019-06" db="EMBL/GenBank/DDBJ databases">
        <title>Genome organization and adaptive potential of archetypical organophosphate degarding Sphingobium fuliginis ATCC 27551.</title>
        <authorList>
            <person name="Sarwar A."/>
            <person name="Parthasarathy S."/>
            <person name="Singh C."/>
            <person name="Siddavattam D."/>
        </authorList>
    </citation>
    <scope>NUCLEOTIDE SEQUENCE [LARGE SCALE GENOMIC DNA]</scope>
    <source>
        <strain evidence="2 3">ATCC 27551</strain>
    </source>
</reference>
<sequence length="72" mass="8284">MREHIANMHGLLYDGFFKDAGFAIYSAVVFLSSWAQLIAPIFSLLLTTASFAFLVYRWRAHVEDRKNGERSE</sequence>
<dbReference type="EMBL" id="CP041016">
    <property type="protein sequence ID" value="QDC38700.1"/>
    <property type="molecule type" value="Genomic_DNA"/>
</dbReference>
<evidence type="ECO:0000313" key="2">
    <source>
        <dbReference type="EMBL" id="QDC38700.1"/>
    </source>
</evidence>
<organism evidence="2 3">
    <name type="scientific">Sphingobium fuliginis ATCC 27551</name>
    <dbReference type="NCBI Taxonomy" id="1208342"/>
    <lineage>
        <taxon>Bacteria</taxon>
        <taxon>Pseudomonadati</taxon>
        <taxon>Pseudomonadota</taxon>
        <taxon>Alphaproteobacteria</taxon>
        <taxon>Sphingomonadales</taxon>
        <taxon>Sphingomonadaceae</taxon>
        <taxon>Sphingobium</taxon>
    </lineage>
</organism>
<feature type="transmembrane region" description="Helical" evidence="1">
    <location>
        <begin position="37"/>
        <end position="56"/>
    </location>
</feature>
<proteinExistence type="predicted"/>
<evidence type="ECO:0000313" key="3">
    <source>
        <dbReference type="Proteomes" id="UP000311469"/>
    </source>
</evidence>